<keyword evidence="2" id="KW-0805">Transcription regulation</keyword>
<comment type="caution">
    <text evidence="8">The sequence shown here is derived from an EMBL/GenBank/DDBJ whole genome shotgun (WGS) entry which is preliminary data.</text>
</comment>
<dbReference type="GO" id="GO:0005634">
    <property type="term" value="C:nucleus"/>
    <property type="evidence" value="ECO:0007669"/>
    <property type="project" value="UniProtKB-SubCell"/>
</dbReference>
<proteinExistence type="predicted"/>
<dbReference type="PANTHER" id="PTHR45959">
    <property type="entry name" value="BHLH TRANSCRIPTION FACTOR"/>
    <property type="match status" value="1"/>
</dbReference>
<dbReference type="PANTHER" id="PTHR45959:SF8">
    <property type="entry name" value="PROTEIN, PUTATIVE-RELATED"/>
    <property type="match status" value="1"/>
</dbReference>
<dbReference type="InterPro" id="IPR052610">
    <property type="entry name" value="bHLH_transcription_regulator"/>
</dbReference>
<sequence>MEESGENSPSYHSNLEGDDVNDLCFDDEEFSDAVDPMTGETDRKESKQELMEKLLSLFATIPGLKKMDNTSILDKASEYVKQLQERVRELEQEIESNSNSNEGATSCEANCNDNYHGWNEDLPEVKVRVLQKDVLVIIHCEKKKGVMLKILSHLENLHLSVVNSSVLRFGKSTLDITIIAQMGDGYKMTVDELVKTLRVAILTQ</sequence>
<reference evidence="8 9" key="1">
    <citation type="submission" date="2024-01" db="EMBL/GenBank/DDBJ databases">
        <title>The genomes of 5 underutilized Papilionoideae crops provide insights into root nodulation and disease resistanc.</title>
        <authorList>
            <person name="Jiang F."/>
        </authorList>
    </citation>
    <scope>NUCLEOTIDE SEQUENCE [LARGE SCALE GENOMIC DNA]</scope>
    <source>
        <strain evidence="8">LVBAO_FW01</strain>
        <tissue evidence="8">Leaves</tissue>
    </source>
</reference>
<evidence type="ECO:0000256" key="4">
    <source>
        <dbReference type="ARBA" id="ARBA00023242"/>
    </source>
</evidence>
<dbReference type="SUPFAM" id="SSF47459">
    <property type="entry name" value="HLH, helix-loop-helix DNA-binding domain"/>
    <property type="match status" value="1"/>
</dbReference>
<dbReference type="GO" id="GO:0080090">
    <property type="term" value="P:regulation of primary metabolic process"/>
    <property type="evidence" value="ECO:0007669"/>
    <property type="project" value="UniProtKB-ARBA"/>
</dbReference>
<comment type="subcellular location">
    <subcellularLocation>
        <location evidence="1">Nucleus</location>
    </subcellularLocation>
</comment>
<evidence type="ECO:0000313" key="9">
    <source>
        <dbReference type="Proteomes" id="UP001367508"/>
    </source>
</evidence>
<dbReference type="InterPro" id="IPR054502">
    <property type="entry name" value="bHLH-TF_ACT-like_plant"/>
</dbReference>
<accession>A0AAN9M7Y1</accession>
<evidence type="ECO:0000256" key="2">
    <source>
        <dbReference type="ARBA" id="ARBA00023015"/>
    </source>
</evidence>
<evidence type="ECO:0000256" key="1">
    <source>
        <dbReference type="ARBA" id="ARBA00004123"/>
    </source>
</evidence>
<keyword evidence="5" id="KW-0175">Coiled coil</keyword>
<feature type="domain" description="Plant bHLH transcription factor ACT-like" evidence="7">
    <location>
        <begin position="124"/>
        <end position="194"/>
    </location>
</feature>
<feature type="compositionally biased region" description="Acidic residues" evidence="6">
    <location>
        <begin position="16"/>
        <end position="32"/>
    </location>
</feature>
<evidence type="ECO:0000259" key="7">
    <source>
        <dbReference type="Pfam" id="PF22754"/>
    </source>
</evidence>
<keyword evidence="9" id="KW-1185">Reference proteome</keyword>
<evidence type="ECO:0000313" key="8">
    <source>
        <dbReference type="EMBL" id="KAK7349121.1"/>
    </source>
</evidence>
<evidence type="ECO:0000256" key="3">
    <source>
        <dbReference type="ARBA" id="ARBA00023163"/>
    </source>
</evidence>
<evidence type="ECO:0000256" key="6">
    <source>
        <dbReference type="SAM" id="MobiDB-lite"/>
    </source>
</evidence>
<dbReference type="EMBL" id="JAYMYQ010000002">
    <property type="protein sequence ID" value="KAK7349121.1"/>
    <property type="molecule type" value="Genomic_DNA"/>
</dbReference>
<evidence type="ECO:0000256" key="5">
    <source>
        <dbReference type="SAM" id="Coils"/>
    </source>
</evidence>
<name>A0AAN9M7Y1_CANGL</name>
<gene>
    <name evidence="8" type="ORF">VNO77_06226</name>
</gene>
<dbReference type="AlphaFoldDB" id="A0AAN9M7Y1"/>
<protein>
    <recommendedName>
        <fullName evidence="7">Plant bHLH transcription factor ACT-like domain-containing protein</fullName>
    </recommendedName>
</protein>
<feature type="region of interest" description="Disordered" evidence="6">
    <location>
        <begin position="1"/>
        <end position="46"/>
    </location>
</feature>
<feature type="coiled-coil region" evidence="5">
    <location>
        <begin position="73"/>
        <end position="100"/>
    </location>
</feature>
<keyword evidence="3" id="KW-0804">Transcription</keyword>
<keyword evidence="4" id="KW-0539">Nucleus</keyword>
<dbReference type="InterPro" id="IPR036638">
    <property type="entry name" value="HLH_DNA-bd_sf"/>
</dbReference>
<feature type="compositionally biased region" description="Polar residues" evidence="6">
    <location>
        <begin position="1"/>
        <end position="13"/>
    </location>
</feature>
<dbReference type="Gene3D" id="4.10.280.10">
    <property type="entry name" value="Helix-loop-helix DNA-binding domain"/>
    <property type="match status" value="1"/>
</dbReference>
<dbReference type="Proteomes" id="UP001367508">
    <property type="component" value="Unassembled WGS sequence"/>
</dbReference>
<dbReference type="GO" id="GO:0046983">
    <property type="term" value="F:protein dimerization activity"/>
    <property type="evidence" value="ECO:0007669"/>
    <property type="project" value="InterPro"/>
</dbReference>
<dbReference type="Pfam" id="PF22754">
    <property type="entry name" value="bHLH-TF_ACT-like_plant"/>
    <property type="match status" value="1"/>
</dbReference>
<organism evidence="8 9">
    <name type="scientific">Canavalia gladiata</name>
    <name type="common">Sword bean</name>
    <name type="synonym">Dolichos gladiatus</name>
    <dbReference type="NCBI Taxonomy" id="3824"/>
    <lineage>
        <taxon>Eukaryota</taxon>
        <taxon>Viridiplantae</taxon>
        <taxon>Streptophyta</taxon>
        <taxon>Embryophyta</taxon>
        <taxon>Tracheophyta</taxon>
        <taxon>Spermatophyta</taxon>
        <taxon>Magnoliopsida</taxon>
        <taxon>eudicotyledons</taxon>
        <taxon>Gunneridae</taxon>
        <taxon>Pentapetalae</taxon>
        <taxon>rosids</taxon>
        <taxon>fabids</taxon>
        <taxon>Fabales</taxon>
        <taxon>Fabaceae</taxon>
        <taxon>Papilionoideae</taxon>
        <taxon>50 kb inversion clade</taxon>
        <taxon>NPAAA clade</taxon>
        <taxon>indigoferoid/millettioid clade</taxon>
        <taxon>Phaseoleae</taxon>
        <taxon>Canavalia</taxon>
    </lineage>
</organism>